<dbReference type="InterPro" id="IPR012936">
    <property type="entry name" value="Erv_C"/>
</dbReference>
<organism evidence="8 9">
    <name type="scientific">Acaulospora morrowiae</name>
    <dbReference type="NCBI Taxonomy" id="94023"/>
    <lineage>
        <taxon>Eukaryota</taxon>
        <taxon>Fungi</taxon>
        <taxon>Fungi incertae sedis</taxon>
        <taxon>Mucoromycota</taxon>
        <taxon>Glomeromycotina</taxon>
        <taxon>Glomeromycetes</taxon>
        <taxon>Diversisporales</taxon>
        <taxon>Acaulosporaceae</taxon>
        <taxon>Acaulospora</taxon>
    </lineage>
</organism>
<evidence type="ECO:0000313" key="9">
    <source>
        <dbReference type="Proteomes" id="UP000789342"/>
    </source>
</evidence>
<comment type="subcellular location">
    <subcellularLocation>
        <location evidence="1">Membrane</location>
    </subcellularLocation>
</comment>
<keyword evidence="9" id="KW-1185">Reference proteome</keyword>
<dbReference type="GO" id="GO:0030134">
    <property type="term" value="C:COPII-coated ER to Golgi transport vesicle"/>
    <property type="evidence" value="ECO:0007669"/>
    <property type="project" value="TreeGrafter"/>
</dbReference>
<name>A0A9N9HY30_9GLOM</name>
<evidence type="ECO:0000256" key="3">
    <source>
        <dbReference type="ARBA" id="ARBA00022989"/>
    </source>
</evidence>
<keyword evidence="4 5" id="KW-0472">Membrane</keyword>
<dbReference type="GO" id="GO:0005789">
    <property type="term" value="C:endoplasmic reticulum membrane"/>
    <property type="evidence" value="ECO:0007669"/>
    <property type="project" value="TreeGrafter"/>
</dbReference>
<dbReference type="GO" id="GO:0006888">
    <property type="term" value="P:endoplasmic reticulum to Golgi vesicle-mediated transport"/>
    <property type="evidence" value="ECO:0007669"/>
    <property type="project" value="TreeGrafter"/>
</dbReference>
<evidence type="ECO:0000259" key="7">
    <source>
        <dbReference type="Pfam" id="PF13850"/>
    </source>
</evidence>
<reference evidence="8" key="1">
    <citation type="submission" date="2021-06" db="EMBL/GenBank/DDBJ databases">
        <authorList>
            <person name="Kallberg Y."/>
            <person name="Tangrot J."/>
            <person name="Rosling A."/>
        </authorList>
    </citation>
    <scope>NUCLEOTIDE SEQUENCE</scope>
    <source>
        <strain evidence="8">CL551</strain>
    </source>
</reference>
<proteinExistence type="predicted"/>
<accession>A0A9N9HY30</accession>
<dbReference type="Pfam" id="PF07970">
    <property type="entry name" value="COPIIcoated_ERV"/>
    <property type="match status" value="1"/>
</dbReference>
<feature type="transmembrane region" description="Helical" evidence="5">
    <location>
        <begin position="296"/>
        <end position="315"/>
    </location>
</feature>
<dbReference type="GO" id="GO:0000139">
    <property type="term" value="C:Golgi membrane"/>
    <property type="evidence" value="ECO:0007669"/>
    <property type="project" value="TreeGrafter"/>
</dbReference>
<dbReference type="Proteomes" id="UP000789342">
    <property type="component" value="Unassembled WGS sequence"/>
</dbReference>
<dbReference type="PANTHER" id="PTHR10984">
    <property type="entry name" value="ENDOPLASMIC RETICULUM-GOLGI INTERMEDIATE COMPARTMENT PROTEIN"/>
    <property type="match status" value="1"/>
</dbReference>
<dbReference type="AlphaFoldDB" id="A0A9N9HY30"/>
<keyword evidence="3 5" id="KW-1133">Transmembrane helix</keyword>
<sequence>MISRILKKVVVFDAFPKVDAGYQDKSPQGGFITIVVTILLWFLIISEFREYLNLNQKYQFSVDQNIYHQLQINVDITVNTPCNLITVDVVDVAGERIHVTDKLKVVPTVFKVGSAHRLGDETVDVRPDIWKMLVEAKSRATFSDSNDNTNDSGLSACRVFGYFDVNKVTGNLHITSIGLGYGGYSLQNLHALNFTHRIDEFSFGTFYPSLVNPLDNSIEISETNMETFKYFLSVVPTTYIDNNNRVLLTSQYSVTEYSKSYDVSKGQFGIPGIFFKYDIEPISVQITEKGPGFIKFMTRLCGLVGGIWVTIGFLVKFSNGIWDFLDYITRGRANTHEINSIREKKDDVNFNGSINGEGFNFNGVVQQSIPQPLQHPQPHPHQPLDVKYNISGMYPPERKVATD</sequence>
<dbReference type="GO" id="GO:0006890">
    <property type="term" value="P:retrograde vesicle-mediated transport, Golgi to endoplasmic reticulum"/>
    <property type="evidence" value="ECO:0007669"/>
    <property type="project" value="TreeGrafter"/>
</dbReference>
<feature type="transmembrane region" description="Helical" evidence="5">
    <location>
        <begin position="29"/>
        <end position="48"/>
    </location>
</feature>
<protein>
    <submittedName>
        <fullName evidence="8">11932_t:CDS:1</fullName>
    </submittedName>
</protein>
<dbReference type="OrthoDB" id="5541786at2759"/>
<feature type="domain" description="Endoplasmic reticulum vesicle transporter N-terminal" evidence="7">
    <location>
        <begin position="12"/>
        <end position="96"/>
    </location>
</feature>
<dbReference type="EMBL" id="CAJVPV010019807">
    <property type="protein sequence ID" value="CAG8712466.1"/>
    <property type="molecule type" value="Genomic_DNA"/>
</dbReference>
<dbReference type="PANTHER" id="PTHR10984:SF81">
    <property type="entry name" value="ER-DERIVED VESICLES PROTEIN ERV41"/>
    <property type="match status" value="1"/>
</dbReference>
<dbReference type="InterPro" id="IPR039542">
    <property type="entry name" value="Erv_N"/>
</dbReference>
<dbReference type="InterPro" id="IPR045888">
    <property type="entry name" value="Erv"/>
</dbReference>
<comment type="caution">
    <text evidence="8">The sequence shown here is derived from an EMBL/GenBank/DDBJ whole genome shotgun (WGS) entry which is preliminary data.</text>
</comment>
<evidence type="ECO:0000256" key="4">
    <source>
        <dbReference type="ARBA" id="ARBA00023136"/>
    </source>
</evidence>
<dbReference type="Pfam" id="PF13850">
    <property type="entry name" value="ERGIC_N"/>
    <property type="match status" value="1"/>
</dbReference>
<feature type="domain" description="Endoplasmic reticulum vesicle transporter C-terminal" evidence="6">
    <location>
        <begin position="148"/>
        <end position="312"/>
    </location>
</feature>
<evidence type="ECO:0000256" key="5">
    <source>
        <dbReference type="SAM" id="Phobius"/>
    </source>
</evidence>
<evidence type="ECO:0000256" key="1">
    <source>
        <dbReference type="ARBA" id="ARBA00004370"/>
    </source>
</evidence>
<evidence type="ECO:0000313" key="8">
    <source>
        <dbReference type="EMBL" id="CAG8712466.1"/>
    </source>
</evidence>
<evidence type="ECO:0000256" key="2">
    <source>
        <dbReference type="ARBA" id="ARBA00022692"/>
    </source>
</evidence>
<keyword evidence="2 5" id="KW-0812">Transmembrane</keyword>
<gene>
    <name evidence="8" type="ORF">AMORRO_LOCUS12779</name>
</gene>
<evidence type="ECO:0000259" key="6">
    <source>
        <dbReference type="Pfam" id="PF07970"/>
    </source>
</evidence>